<dbReference type="InterPro" id="IPR045380">
    <property type="entry name" value="LD_TPept_scaffold_dom"/>
</dbReference>
<dbReference type="InterPro" id="IPR036365">
    <property type="entry name" value="PGBD-like_sf"/>
</dbReference>
<keyword evidence="3" id="KW-0808">Transferase</keyword>
<protein>
    <submittedName>
        <fullName evidence="10">Murein L,D-transpeptidase</fullName>
    </submittedName>
</protein>
<feature type="active site" description="Proton donor/acceptor" evidence="7">
    <location>
        <position position="424"/>
    </location>
</feature>
<evidence type="ECO:0000259" key="9">
    <source>
        <dbReference type="PROSITE" id="PS52029"/>
    </source>
</evidence>
<evidence type="ECO:0000256" key="1">
    <source>
        <dbReference type="ARBA" id="ARBA00004752"/>
    </source>
</evidence>
<keyword evidence="4 7" id="KW-0133">Cell shape</keyword>
<evidence type="ECO:0000256" key="3">
    <source>
        <dbReference type="ARBA" id="ARBA00022679"/>
    </source>
</evidence>
<comment type="caution">
    <text evidence="10">The sequence shown here is derived from an EMBL/GenBank/DDBJ whole genome shotgun (WGS) entry which is preliminary data.</text>
</comment>
<dbReference type="InterPro" id="IPR038063">
    <property type="entry name" value="Transpep_catalytic_dom"/>
</dbReference>
<dbReference type="InterPro" id="IPR005490">
    <property type="entry name" value="LD_TPept_cat_dom"/>
</dbReference>
<dbReference type="InterPro" id="IPR036366">
    <property type="entry name" value="PGBDSf"/>
</dbReference>
<evidence type="ECO:0000256" key="5">
    <source>
        <dbReference type="ARBA" id="ARBA00022984"/>
    </source>
</evidence>
<keyword evidence="6 7" id="KW-0961">Cell wall biogenesis/degradation</keyword>
<dbReference type="SUPFAM" id="SSF141523">
    <property type="entry name" value="L,D-transpeptidase catalytic domain-like"/>
    <property type="match status" value="1"/>
</dbReference>
<evidence type="ECO:0000256" key="6">
    <source>
        <dbReference type="ARBA" id="ARBA00023316"/>
    </source>
</evidence>
<dbReference type="Pfam" id="PF20142">
    <property type="entry name" value="Scaffold"/>
    <property type="match status" value="1"/>
</dbReference>
<comment type="similarity">
    <text evidence="2">Belongs to the YkuD family.</text>
</comment>
<dbReference type="Gene3D" id="2.40.440.10">
    <property type="entry name" value="L,D-transpeptidase catalytic domain-like"/>
    <property type="match status" value="1"/>
</dbReference>
<evidence type="ECO:0000256" key="4">
    <source>
        <dbReference type="ARBA" id="ARBA00022960"/>
    </source>
</evidence>
<name>A0ABW4S7Z7_9RHOB</name>
<dbReference type="PANTHER" id="PTHR41533">
    <property type="entry name" value="L,D-TRANSPEPTIDASE HI_1667-RELATED"/>
    <property type="match status" value="1"/>
</dbReference>
<comment type="pathway">
    <text evidence="1 7">Cell wall biogenesis; peptidoglycan biosynthesis.</text>
</comment>
<dbReference type="PANTHER" id="PTHR41533:SF2">
    <property type="entry name" value="BLR7131 PROTEIN"/>
    <property type="match status" value="1"/>
</dbReference>
<sequence>MSGTIRVRPWIAALCVGTAMVAAAPLAALEPTPSYRAALAEAVGDSPALRAFYEARNHAPLWTAPDAAELRRAFLAALAQAPAHGLPASRYDLAGINAALAAMQSDRDLGALEVRMSRAYLQWARDISSGVLTPSDIDSGIVREIRRPDPQALLQGLERDPLTFLRSLAPQSTEYSALLHEKLRLEHHVMGHGWGAPVPQDATLRPGDSGGAVIALRDRLMAMGYLPRSASPIYDAALTDAVIAFQAAHGLAEDGVAGPATLSQVNQSPEERLQSVIVAMERERWLGDRGARHVWVNIADFTTQIVENGRVTFSTRSVVGRDVAVQRTPEFSDTMTYMVINPSWSIPRSIIGREYLPALQANPHSVAHLQVVDSQGRVVPRDAVDWRQFTPRNFPFHMRQAPGPENALGSVKFMFPNKYAIYLHDTPQKSLFGRDLRAFSNGCIRLADPHAFAFALLEGQEADPQGFFQRILSTGRETNVTLQRPITIHLDYRTAFANPRGEVVYRRDVYGRDARIFEALTGAGVVLGGVQG</sequence>
<evidence type="ECO:0000313" key="11">
    <source>
        <dbReference type="Proteomes" id="UP001597353"/>
    </source>
</evidence>
<feature type="active site" description="Nucleophile" evidence="7">
    <location>
        <position position="443"/>
    </location>
</feature>
<dbReference type="Gene3D" id="1.10.101.10">
    <property type="entry name" value="PGBD-like superfamily/PGBD"/>
    <property type="match status" value="1"/>
</dbReference>
<dbReference type="InterPro" id="IPR052905">
    <property type="entry name" value="LD-transpeptidase_YkuD-like"/>
</dbReference>
<keyword evidence="8" id="KW-0732">Signal</keyword>
<dbReference type="Pfam" id="PF03734">
    <property type="entry name" value="YkuD"/>
    <property type="match status" value="1"/>
</dbReference>
<gene>
    <name evidence="10" type="ORF">ACFSGJ_11925</name>
</gene>
<feature type="domain" description="L,D-TPase catalytic" evidence="9">
    <location>
        <begin position="292"/>
        <end position="472"/>
    </location>
</feature>
<evidence type="ECO:0000256" key="8">
    <source>
        <dbReference type="SAM" id="SignalP"/>
    </source>
</evidence>
<reference evidence="11" key="1">
    <citation type="journal article" date="2019" name="Int. J. Syst. Evol. Microbiol.">
        <title>The Global Catalogue of Microorganisms (GCM) 10K type strain sequencing project: providing services to taxonomists for standard genome sequencing and annotation.</title>
        <authorList>
            <consortium name="The Broad Institute Genomics Platform"/>
            <consortium name="The Broad Institute Genome Sequencing Center for Infectious Disease"/>
            <person name="Wu L."/>
            <person name="Ma J."/>
        </authorList>
    </citation>
    <scope>NUCLEOTIDE SEQUENCE [LARGE SCALE GENOMIC DNA]</scope>
    <source>
        <strain evidence="11">CGMCC 4.7242</strain>
    </source>
</reference>
<dbReference type="RefSeq" id="WP_390261901.1">
    <property type="nucleotide sequence ID" value="NZ_JBHUGH010000009.1"/>
</dbReference>
<proteinExistence type="inferred from homology"/>
<feature type="signal peptide" evidence="8">
    <location>
        <begin position="1"/>
        <end position="27"/>
    </location>
</feature>
<dbReference type="Proteomes" id="UP001597353">
    <property type="component" value="Unassembled WGS sequence"/>
</dbReference>
<dbReference type="PROSITE" id="PS52029">
    <property type="entry name" value="LD_TPASE"/>
    <property type="match status" value="1"/>
</dbReference>
<organism evidence="10 11">
    <name type="scientific">Halodurantibacterium flavum</name>
    <dbReference type="NCBI Taxonomy" id="1382802"/>
    <lineage>
        <taxon>Bacteria</taxon>
        <taxon>Pseudomonadati</taxon>
        <taxon>Pseudomonadota</taxon>
        <taxon>Alphaproteobacteria</taxon>
        <taxon>Rhodobacterales</taxon>
        <taxon>Paracoccaceae</taxon>
        <taxon>Halodurantibacterium</taxon>
    </lineage>
</organism>
<dbReference type="InterPro" id="IPR002477">
    <property type="entry name" value="Peptidoglycan-bd-like"/>
</dbReference>
<dbReference type="EMBL" id="JBHUGH010000009">
    <property type="protein sequence ID" value="MFD1912919.1"/>
    <property type="molecule type" value="Genomic_DNA"/>
</dbReference>
<feature type="chain" id="PRO_5047108964" evidence="8">
    <location>
        <begin position="28"/>
        <end position="532"/>
    </location>
</feature>
<keyword evidence="11" id="KW-1185">Reference proteome</keyword>
<keyword evidence="5 7" id="KW-0573">Peptidoglycan synthesis</keyword>
<evidence type="ECO:0000256" key="7">
    <source>
        <dbReference type="PROSITE-ProRule" id="PRU01373"/>
    </source>
</evidence>
<evidence type="ECO:0000313" key="10">
    <source>
        <dbReference type="EMBL" id="MFD1912919.1"/>
    </source>
</evidence>
<dbReference type="Pfam" id="PF01471">
    <property type="entry name" value="PG_binding_1"/>
    <property type="match status" value="1"/>
</dbReference>
<dbReference type="CDD" id="cd16913">
    <property type="entry name" value="YkuD_like"/>
    <property type="match status" value="1"/>
</dbReference>
<evidence type="ECO:0000256" key="2">
    <source>
        <dbReference type="ARBA" id="ARBA00005992"/>
    </source>
</evidence>
<dbReference type="SUPFAM" id="SSF47090">
    <property type="entry name" value="PGBD-like"/>
    <property type="match status" value="1"/>
</dbReference>
<accession>A0ABW4S7Z7</accession>